<feature type="transmembrane region" description="Helical" evidence="2">
    <location>
        <begin position="32"/>
        <end position="54"/>
    </location>
</feature>
<sequence>MARSKLSVLIYILIGLAVVGVVSQLFTNTINFLTNIIIMIAIGVAIFAAFYFIFFRKRNPSNSNEMKKYKKAVKHSKAKYKDNKTAITNKKPQSIQSKKKLNKRATHLRVIDGNKHKKKDRATF</sequence>
<evidence type="ECO:0000256" key="2">
    <source>
        <dbReference type="SAM" id="Phobius"/>
    </source>
</evidence>
<keyword evidence="2" id="KW-0472">Membrane</keyword>
<name>A0ABS4IFK3_9BACI</name>
<feature type="transmembrane region" description="Helical" evidence="2">
    <location>
        <begin position="7"/>
        <end position="26"/>
    </location>
</feature>
<keyword evidence="4" id="KW-1185">Reference proteome</keyword>
<feature type="compositionally biased region" description="Basic residues" evidence="1">
    <location>
        <begin position="97"/>
        <end position="107"/>
    </location>
</feature>
<dbReference type="InterPro" id="IPR048110">
    <property type="entry name" value="SA1362/YqhP-like"/>
</dbReference>
<feature type="region of interest" description="Disordered" evidence="1">
    <location>
        <begin position="81"/>
        <end position="124"/>
    </location>
</feature>
<keyword evidence="2" id="KW-1133">Transmembrane helix</keyword>
<proteinExistence type="predicted"/>
<reference evidence="3 4" key="1">
    <citation type="submission" date="2021-03" db="EMBL/GenBank/DDBJ databases">
        <title>Genomic Encyclopedia of Type Strains, Phase IV (KMG-IV): sequencing the most valuable type-strain genomes for metagenomic binning, comparative biology and taxonomic classification.</title>
        <authorList>
            <person name="Goeker M."/>
        </authorList>
    </citation>
    <scope>NUCLEOTIDE SEQUENCE [LARGE SCALE GENOMIC DNA]</scope>
    <source>
        <strain evidence="3 4">DSM 25609</strain>
    </source>
</reference>
<dbReference type="RefSeq" id="WP_209462907.1">
    <property type="nucleotide sequence ID" value="NZ_CP110224.1"/>
</dbReference>
<evidence type="ECO:0000313" key="4">
    <source>
        <dbReference type="Proteomes" id="UP001519345"/>
    </source>
</evidence>
<evidence type="ECO:0000313" key="3">
    <source>
        <dbReference type="EMBL" id="MBP1969724.1"/>
    </source>
</evidence>
<accession>A0ABS4IFK3</accession>
<protein>
    <submittedName>
        <fullName evidence="3">Anaerobic C4-dicarboxylate transporter</fullName>
    </submittedName>
</protein>
<comment type="caution">
    <text evidence="3">The sequence shown here is derived from an EMBL/GenBank/DDBJ whole genome shotgun (WGS) entry which is preliminary data.</text>
</comment>
<dbReference type="Proteomes" id="UP001519345">
    <property type="component" value="Unassembled WGS sequence"/>
</dbReference>
<organism evidence="3 4">
    <name type="scientific">Virgibacillus natechei</name>
    <dbReference type="NCBI Taxonomy" id="1216297"/>
    <lineage>
        <taxon>Bacteria</taxon>
        <taxon>Bacillati</taxon>
        <taxon>Bacillota</taxon>
        <taxon>Bacilli</taxon>
        <taxon>Bacillales</taxon>
        <taxon>Bacillaceae</taxon>
        <taxon>Virgibacillus</taxon>
    </lineage>
</organism>
<dbReference type="NCBIfam" id="NF041554">
    <property type="entry name" value="SA1362_fam"/>
    <property type="match status" value="1"/>
</dbReference>
<evidence type="ECO:0000256" key="1">
    <source>
        <dbReference type="SAM" id="MobiDB-lite"/>
    </source>
</evidence>
<dbReference type="EMBL" id="JAGGKX010000007">
    <property type="protein sequence ID" value="MBP1969724.1"/>
    <property type="molecule type" value="Genomic_DNA"/>
</dbReference>
<feature type="compositionally biased region" description="Basic residues" evidence="1">
    <location>
        <begin position="115"/>
        <end position="124"/>
    </location>
</feature>
<gene>
    <name evidence="3" type="ORF">J2Z83_001831</name>
</gene>
<feature type="compositionally biased region" description="Polar residues" evidence="1">
    <location>
        <begin position="85"/>
        <end position="96"/>
    </location>
</feature>
<keyword evidence="2" id="KW-0812">Transmembrane</keyword>